<dbReference type="EMBL" id="UINC01208002">
    <property type="protein sequence ID" value="SVE30341.1"/>
    <property type="molecule type" value="Genomic_DNA"/>
</dbReference>
<sequence>MEDAEIGGLLDEFGVEVEIEVETAVGFG</sequence>
<feature type="non-terminal residue" evidence="1">
    <location>
        <position position="28"/>
    </location>
</feature>
<organism evidence="1">
    <name type="scientific">marine metagenome</name>
    <dbReference type="NCBI Taxonomy" id="408172"/>
    <lineage>
        <taxon>unclassified sequences</taxon>
        <taxon>metagenomes</taxon>
        <taxon>ecological metagenomes</taxon>
    </lineage>
</organism>
<reference evidence="1" key="1">
    <citation type="submission" date="2018-05" db="EMBL/GenBank/DDBJ databases">
        <authorList>
            <person name="Lanie J.A."/>
            <person name="Ng W.-L."/>
            <person name="Kazmierczak K.M."/>
            <person name="Andrzejewski T.M."/>
            <person name="Davidsen T.M."/>
            <person name="Wayne K.J."/>
            <person name="Tettelin H."/>
            <person name="Glass J.I."/>
            <person name="Rusch D."/>
            <person name="Podicherti R."/>
            <person name="Tsui H.-C.T."/>
            <person name="Winkler M.E."/>
        </authorList>
    </citation>
    <scope>NUCLEOTIDE SEQUENCE</scope>
</reference>
<evidence type="ECO:0000313" key="1">
    <source>
        <dbReference type="EMBL" id="SVE30341.1"/>
    </source>
</evidence>
<dbReference type="AlphaFoldDB" id="A0A383CDU7"/>
<protein>
    <submittedName>
        <fullName evidence="1">Uncharacterized protein</fullName>
    </submittedName>
</protein>
<accession>A0A383CDU7</accession>
<gene>
    <name evidence="1" type="ORF">METZ01_LOCUS483195</name>
</gene>
<name>A0A383CDU7_9ZZZZ</name>
<proteinExistence type="predicted"/>